<dbReference type="InterPro" id="IPR001647">
    <property type="entry name" value="HTH_TetR"/>
</dbReference>
<dbReference type="RefSeq" id="WP_245203470.1">
    <property type="nucleotide sequence ID" value="NZ_JAGGKT010000001.1"/>
</dbReference>
<dbReference type="PROSITE" id="PS50977">
    <property type="entry name" value="HTH_TETR_2"/>
    <property type="match status" value="1"/>
</dbReference>
<dbReference type="EMBL" id="JAGGKT010000001">
    <property type="protein sequence ID" value="MBP1930193.1"/>
    <property type="molecule type" value="Genomic_DNA"/>
</dbReference>
<evidence type="ECO:0000313" key="4">
    <source>
        <dbReference type="EMBL" id="MBP1930193.1"/>
    </source>
</evidence>
<organism evidence="4 5">
    <name type="scientific">Ammoniphilus resinae</name>
    <dbReference type="NCBI Taxonomy" id="861532"/>
    <lineage>
        <taxon>Bacteria</taxon>
        <taxon>Bacillati</taxon>
        <taxon>Bacillota</taxon>
        <taxon>Bacilli</taxon>
        <taxon>Bacillales</taxon>
        <taxon>Paenibacillaceae</taxon>
        <taxon>Aneurinibacillus group</taxon>
        <taxon>Ammoniphilus</taxon>
    </lineage>
</organism>
<dbReference type="SUPFAM" id="SSF46689">
    <property type="entry name" value="Homeodomain-like"/>
    <property type="match status" value="1"/>
</dbReference>
<dbReference type="InterPro" id="IPR036271">
    <property type="entry name" value="Tet_transcr_reg_TetR-rel_C_sf"/>
</dbReference>
<dbReference type="Pfam" id="PF00440">
    <property type="entry name" value="TetR_N"/>
    <property type="match status" value="1"/>
</dbReference>
<evidence type="ECO:0000256" key="1">
    <source>
        <dbReference type="ARBA" id="ARBA00023125"/>
    </source>
</evidence>
<name>A0ABS4GIV4_9BACL</name>
<dbReference type="InterPro" id="IPR009057">
    <property type="entry name" value="Homeodomain-like_sf"/>
</dbReference>
<protein>
    <submittedName>
        <fullName evidence="4">AcrR family transcriptional regulator</fullName>
    </submittedName>
</protein>
<comment type="caution">
    <text evidence="4">The sequence shown here is derived from an EMBL/GenBank/DDBJ whole genome shotgun (WGS) entry which is preliminary data.</text>
</comment>
<dbReference type="SUPFAM" id="SSF48498">
    <property type="entry name" value="Tetracyclin repressor-like, C-terminal domain"/>
    <property type="match status" value="1"/>
</dbReference>
<feature type="domain" description="HTH tetR-type" evidence="3">
    <location>
        <begin position="13"/>
        <end position="73"/>
    </location>
</feature>
<sequence>MARPGRRMGAVGEKSRELIITAATREFSQHGYHKAKISSIVSKVGLTQPSFYLYFESKEAIFKELENLFQSRLQDLTKKSRLGVGIHFNELSTRIRESLKNIFEFFLENKDLTRIGLFISPESKQIKEKFTIQITENLLAEQSAGYFRSNVDMAFVAESLVGVIMQITESLLLSGQKDPENLAAQIVDLFLYGLSSSSEK</sequence>
<dbReference type="Proteomes" id="UP001519343">
    <property type="component" value="Unassembled WGS sequence"/>
</dbReference>
<keyword evidence="1 2" id="KW-0238">DNA-binding</keyword>
<feature type="DNA-binding region" description="H-T-H motif" evidence="2">
    <location>
        <begin position="36"/>
        <end position="55"/>
    </location>
</feature>
<gene>
    <name evidence="4" type="ORF">J2Z37_000180</name>
</gene>
<keyword evidence="5" id="KW-1185">Reference proteome</keyword>
<accession>A0ABS4GIV4</accession>
<evidence type="ECO:0000259" key="3">
    <source>
        <dbReference type="PROSITE" id="PS50977"/>
    </source>
</evidence>
<dbReference type="Gene3D" id="1.10.357.10">
    <property type="entry name" value="Tetracycline Repressor, domain 2"/>
    <property type="match status" value="1"/>
</dbReference>
<evidence type="ECO:0000256" key="2">
    <source>
        <dbReference type="PROSITE-ProRule" id="PRU00335"/>
    </source>
</evidence>
<dbReference type="PANTHER" id="PTHR43479:SF8">
    <property type="entry name" value="TRANSCRIPTIONAL REGULATOR, TETR FAMILY"/>
    <property type="match status" value="1"/>
</dbReference>
<dbReference type="PRINTS" id="PR00455">
    <property type="entry name" value="HTHTETR"/>
</dbReference>
<dbReference type="Gene3D" id="1.10.10.60">
    <property type="entry name" value="Homeodomain-like"/>
    <property type="match status" value="1"/>
</dbReference>
<reference evidence="4 5" key="1">
    <citation type="submission" date="2021-03" db="EMBL/GenBank/DDBJ databases">
        <title>Genomic Encyclopedia of Type Strains, Phase IV (KMG-IV): sequencing the most valuable type-strain genomes for metagenomic binning, comparative biology and taxonomic classification.</title>
        <authorList>
            <person name="Goeker M."/>
        </authorList>
    </citation>
    <scope>NUCLEOTIDE SEQUENCE [LARGE SCALE GENOMIC DNA]</scope>
    <source>
        <strain evidence="4 5">DSM 24738</strain>
    </source>
</reference>
<dbReference type="InterPro" id="IPR050624">
    <property type="entry name" value="HTH-type_Tx_Regulator"/>
</dbReference>
<proteinExistence type="predicted"/>
<evidence type="ECO:0000313" key="5">
    <source>
        <dbReference type="Proteomes" id="UP001519343"/>
    </source>
</evidence>
<dbReference type="PANTHER" id="PTHR43479">
    <property type="entry name" value="ACREF/ENVCD OPERON REPRESSOR-RELATED"/>
    <property type="match status" value="1"/>
</dbReference>